<sequence>MIKTTQKDFAIFKKEFLRWVNIFGLKDWKIEFDREPLTRGYAECRSSLIGRVATIVLTSEIKDEGDAKYFNPARSGKHEAIELLLAPLDITARYRYISQDNVDEATHTIIRVLEKVLK</sequence>
<proteinExistence type="predicted"/>
<organism evidence="1">
    <name type="scientific">viral metagenome</name>
    <dbReference type="NCBI Taxonomy" id="1070528"/>
    <lineage>
        <taxon>unclassified sequences</taxon>
        <taxon>metagenomes</taxon>
        <taxon>organismal metagenomes</taxon>
    </lineage>
</organism>
<dbReference type="AlphaFoldDB" id="A0A6M3Y1L4"/>
<gene>
    <name evidence="1" type="ORF">TM448B06007_0006</name>
</gene>
<evidence type="ECO:0000313" key="1">
    <source>
        <dbReference type="EMBL" id="QJI04080.1"/>
    </source>
</evidence>
<dbReference type="EMBL" id="MT145146">
    <property type="protein sequence ID" value="QJI04080.1"/>
    <property type="molecule type" value="Genomic_DNA"/>
</dbReference>
<reference evidence="1" key="1">
    <citation type="submission" date="2020-03" db="EMBL/GenBank/DDBJ databases">
        <title>The deep terrestrial virosphere.</title>
        <authorList>
            <person name="Holmfeldt K."/>
            <person name="Nilsson E."/>
            <person name="Simone D."/>
            <person name="Lopez-Fernandez M."/>
            <person name="Wu X."/>
            <person name="de Brujin I."/>
            <person name="Lundin D."/>
            <person name="Andersson A."/>
            <person name="Bertilsson S."/>
            <person name="Dopson M."/>
        </authorList>
    </citation>
    <scope>NUCLEOTIDE SEQUENCE</scope>
    <source>
        <strain evidence="1">TM448B06007</strain>
    </source>
</reference>
<accession>A0A6M3Y1L4</accession>
<protein>
    <submittedName>
        <fullName evidence="1">Uncharacterized protein</fullName>
    </submittedName>
</protein>
<name>A0A6M3Y1L4_9ZZZZ</name>